<proteinExistence type="predicted"/>
<dbReference type="AlphaFoldDB" id="A0A5D6V1S4"/>
<evidence type="ECO:0000259" key="1">
    <source>
        <dbReference type="PROSITE" id="PS51819"/>
    </source>
</evidence>
<dbReference type="Proteomes" id="UP000322791">
    <property type="component" value="Unassembled WGS sequence"/>
</dbReference>
<protein>
    <submittedName>
        <fullName evidence="2">VOC family protein</fullName>
    </submittedName>
</protein>
<name>A0A5D6V1S4_9BACT</name>
<keyword evidence="3" id="KW-1185">Reference proteome</keyword>
<dbReference type="RefSeq" id="WP_149071032.1">
    <property type="nucleotide sequence ID" value="NZ_VTHL01000010.1"/>
</dbReference>
<dbReference type="InterPro" id="IPR037523">
    <property type="entry name" value="VOC_core"/>
</dbReference>
<sequence>MLLGLRTIVYTASNLPEAVAWYRAVLGEEPYFNEPFYAGFNVGGYELGLIPDGPTGTGGQVAYWGVPDAEAAFARLLALGATPHEAVHDVGGGILLGTVLDPFANVLGIIQNPYFQLPS</sequence>
<reference evidence="2 3" key="1">
    <citation type="submission" date="2019-08" db="EMBL/GenBank/DDBJ databases">
        <authorList>
            <person name="Seo M.-J."/>
        </authorList>
    </citation>
    <scope>NUCLEOTIDE SEQUENCE [LARGE SCALE GENOMIC DNA]</scope>
    <source>
        <strain evidence="2 3">KIGAM108</strain>
    </source>
</reference>
<dbReference type="Gene3D" id="3.10.180.10">
    <property type="entry name" value="2,3-Dihydroxybiphenyl 1,2-Dioxygenase, domain 1"/>
    <property type="match status" value="1"/>
</dbReference>
<feature type="domain" description="VOC" evidence="1">
    <location>
        <begin position="4"/>
        <end position="112"/>
    </location>
</feature>
<dbReference type="Pfam" id="PF00903">
    <property type="entry name" value="Glyoxalase"/>
    <property type="match status" value="1"/>
</dbReference>
<dbReference type="CDD" id="cd06587">
    <property type="entry name" value="VOC"/>
    <property type="match status" value="1"/>
</dbReference>
<dbReference type="EMBL" id="VTHL01000010">
    <property type="protein sequence ID" value="TYZ09237.1"/>
    <property type="molecule type" value="Genomic_DNA"/>
</dbReference>
<accession>A0A5D6V1S4</accession>
<evidence type="ECO:0000313" key="2">
    <source>
        <dbReference type="EMBL" id="TYZ09237.1"/>
    </source>
</evidence>
<dbReference type="InterPro" id="IPR029068">
    <property type="entry name" value="Glyas_Bleomycin-R_OHBP_Dase"/>
</dbReference>
<organism evidence="2 3">
    <name type="scientific">Hymenobacter lutimineralis</name>
    <dbReference type="NCBI Taxonomy" id="2606448"/>
    <lineage>
        <taxon>Bacteria</taxon>
        <taxon>Pseudomonadati</taxon>
        <taxon>Bacteroidota</taxon>
        <taxon>Cytophagia</taxon>
        <taxon>Cytophagales</taxon>
        <taxon>Hymenobacteraceae</taxon>
        <taxon>Hymenobacter</taxon>
    </lineage>
</organism>
<gene>
    <name evidence="2" type="ORF">FY528_10845</name>
</gene>
<dbReference type="PROSITE" id="PS51819">
    <property type="entry name" value="VOC"/>
    <property type="match status" value="1"/>
</dbReference>
<comment type="caution">
    <text evidence="2">The sequence shown here is derived from an EMBL/GenBank/DDBJ whole genome shotgun (WGS) entry which is preliminary data.</text>
</comment>
<evidence type="ECO:0000313" key="3">
    <source>
        <dbReference type="Proteomes" id="UP000322791"/>
    </source>
</evidence>
<dbReference type="InterPro" id="IPR004360">
    <property type="entry name" value="Glyas_Fos-R_dOase_dom"/>
</dbReference>
<dbReference type="SUPFAM" id="SSF54593">
    <property type="entry name" value="Glyoxalase/Bleomycin resistance protein/Dihydroxybiphenyl dioxygenase"/>
    <property type="match status" value="1"/>
</dbReference>